<keyword evidence="1" id="KW-0812">Transmembrane</keyword>
<keyword evidence="1" id="KW-1133">Transmembrane helix</keyword>
<evidence type="ECO:0000313" key="2">
    <source>
        <dbReference type="EMBL" id="UWP81456.1"/>
    </source>
</evidence>
<dbReference type="RefSeq" id="WP_259859221.1">
    <property type="nucleotide sequence ID" value="NZ_BAAAST010000002.1"/>
</dbReference>
<protein>
    <recommendedName>
        <fullName evidence="4">DUF4178 domain-containing protein</fullName>
    </recommendedName>
</protein>
<proteinExistence type="predicted"/>
<keyword evidence="1" id="KW-0472">Membrane</keyword>
<reference evidence="2" key="1">
    <citation type="submission" date="2021-04" db="EMBL/GenBank/DDBJ databases">
        <authorList>
            <person name="Hartkoorn R.C."/>
            <person name="Beaudoing E."/>
            <person name="Hot D."/>
        </authorList>
    </citation>
    <scope>NUCLEOTIDE SEQUENCE</scope>
    <source>
        <strain evidence="2">NRRL B-16292</strain>
    </source>
</reference>
<evidence type="ECO:0000313" key="3">
    <source>
        <dbReference type="Proteomes" id="UP001059617"/>
    </source>
</evidence>
<name>A0ABY5VWG7_9ACTN</name>
<evidence type="ECO:0000256" key="1">
    <source>
        <dbReference type="SAM" id="Phobius"/>
    </source>
</evidence>
<dbReference type="Proteomes" id="UP001059617">
    <property type="component" value="Chromosome"/>
</dbReference>
<organism evidence="2 3">
    <name type="scientific">Dactylosporangium fulvum</name>
    <dbReference type="NCBI Taxonomy" id="53359"/>
    <lineage>
        <taxon>Bacteria</taxon>
        <taxon>Bacillati</taxon>
        <taxon>Actinomycetota</taxon>
        <taxon>Actinomycetes</taxon>
        <taxon>Micromonosporales</taxon>
        <taxon>Micromonosporaceae</taxon>
        <taxon>Dactylosporangium</taxon>
    </lineage>
</organism>
<sequence>MSSPWVIHPRTFSLLILVVAWQHAAGWLTGAILLGMSRYEAAPERESSRTVVVVLLSLLILTIIGALMGYILGKRDIEDDKSSVGDGKSPTKVATSSRAAEAEECPGFIGVGVQAKDRNAALPLRVVLYIRTDKSEVWICREDDGTGLWYQGHDKQRGFYYTDGEIPVSDVNGLLLSGVTQNGETFVARNNGTTYQVSRKELKVSGGQNFTAAAVEARP</sequence>
<feature type="transmembrane region" description="Helical" evidence="1">
    <location>
        <begin position="12"/>
        <end position="39"/>
    </location>
</feature>
<feature type="transmembrane region" description="Helical" evidence="1">
    <location>
        <begin position="51"/>
        <end position="72"/>
    </location>
</feature>
<dbReference type="EMBL" id="CP073720">
    <property type="protein sequence ID" value="UWP81456.1"/>
    <property type="molecule type" value="Genomic_DNA"/>
</dbReference>
<accession>A0ABY5VWG7</accession>
<gene>
    <name evidence="2" type="ORF">Dfulv_41115</name>
</gene>
<reference evidence="2" key="2">
    <citation type="submission" date="2022-09" db="EMBL/GenBank/DDBJ databases">
        <title>Biosynthetic gene clusters of Dactylosporangioum fulvum.</title>
        <authorList>
            <person name="Caradec T."/>
        </authorList>
    </citation>
    <scope>NUCLEOTIDE SEQUENCE</scope>
    <source>
        <strain evidence="2">NRRL B-16292</strain>
    </source>
</reference>
<evidence type="ECO:0008006" key="4">
    <source>
        <dbReference type="Google" id="ProtNLM"/>
    </source>
</evidence>
<keyword evidence="3" id="KW-1185">Reference proteome</keyword>